<organism evidence="1 2">
    <name type="scientific">Myroides albus</name>
    <dbReference type="NCBI Taxonomy" id="2562892"/>
    <lineage>
        <taxon>Bacteria</taxon>
        <taxon>Pseudomonadati</taxon>
        <taxon>Bacteroidota</taxon>
        <taxon>Flavobacteriia</taxon>
        <taxon>Flavobacteriales</taxon>
        <taxon>Flavobacteriaceae</taxon>
        <taxon>Myroides</taxon>
    </lineage>
</organism>
<protein>
    <submittedName>
        <fullName evidence="1">Ribonuclease Z</fullName>
    </submittedName>
</protein>
<sequence length="113" mass="12967">MKLKEKGHTIIVSSNEVTIEEFVKKVEAQYSDSFKKANIIIDLSHNKDIVEEESLVLFEDLAISHMEEANKSFVIVVPDIDFNDFDGDLIVVRTLQEAHDLIEMDEIQRDLGF</sequence>
<dbReference type="Proteomes" id="UP000438760">
    <property type="component" value="Unassembled WGS sequence"/>
</dbReference>
<dbReference type="EMBL" id="WMJX01000010">
    <property type="protein sequence ID" value="MTG97859.1"/>
    <property type="molecule type" value="Genomic_DNA"/>
</dbReference>
<proteinExistence type="predicted"/>
<dbReference type="AlphaFoldDB" id="A0A6I3LEG8"/>
<name>A0A6I3LEG8_9FLAO</name>
<dbReference type="RefSeq" id="WP_155091898.1">
    <property type="nucleotide sequence ID" value="NZ_CP102754.1"/>
</dbReference>
<comment type="caution">
    <text evidence="1">The sequence shown here is derived from an EMBL/GenBank/DDBJ whole genome shotgun (WGS) entry which is preliminary data.</text>
</comment>
<evidence type="ECO:0000313" key="1">
    <source>
        <dbReference type="EMBL" id="MTG97859.1"/>
    </source>
</evidence>
<reference evidence="1 2" key="1">
    <citation type="submission" date="2019-11" db="EMBL/GenBank/DDBJ databases">
        <title>Genome of Strain BIT-d1.</title>
        <authorList>
            <person name="Yang Y."/>
        </authorList>
    </citation>
    <scope>NUCLEOTIDE SEQUENCE [LARGE SCALE GENOMIC DNA]</scope>
    <source>
        <strain evidence="1 2">BIT-d1</strain>
    </source>
</reference>
<keyword evidence="2" id="KW-1185">Reference proteome</keyword>
<gene>
    <name evidence="1" type="ORF">GJV76_06840</name>
</gene>
<evidence type="ECO:0000313" key="2">
    <source>
        <dbReference type="Proteomes" id="UP000438760"/>
    </source>
</evidence>
<accession>A0A6I3LEG8</accession>
<dbReference type="OrthoDB" id="1442602at2"/>